<keyword evidence="7" id="KW-0812">Transmembrane</keyword>
<dbReference type="InterPro" id="IPR002068">
    <property type="entry name" value="A-crystallin/Hsp20_dom"/>
</dbReference>
<dbReference type="PROSITE" id="PS01031">
    <property type="entry name" value="SHSP"/>
    <property type="match status" value="1"/>
</dbReference>
<feature type="compositionally biased region" description="Basic and acidic residues" evidence="6">
    <location>
        <begin position="189"/>
        <end position="225"/>
    </location>
</feature>
<dbReference type="Pfam" id="PF00011">
    <property type="entry name" value="HSP20"/>
    <property type="match status" value="1"/>
</dbReference>
<comment type="caution">
    <text evidence="9">The sequence shown here is derived from an EMBL/GenBank/DDBJ whole genome shotgun (WGS) entry which is preliminary data.</text>
</comment>
<feature type="domain" description="SHSP" evidence="8">
    <location>
        <begin position="11"/>
        <end position="115"/>
    </location>
</feature>
<accession>A0A7J7E017</accession>
<feature type="region of interest" description="Disordered" evidence="6">
    <location>
        <begin position="99"/>
        <end position="244"/>
    </location>
</feature>
<dbReference type="CDD" id="cd06464">
    <property type="entry name" value="ACD_sHsps-like"/>
    <property type="match status" value="1"/>
</dbReference>
<dbReference type="SUPFAM" id="SSF49764">
    <property type="entry name" value="HSP20-like chaperones"/>
    <property type="match status" value="1"/>
</dbReference>
<comment type="subcellular location">
    <subcellularLocation>
        <location evidence="1">Cell membrane</location>
        <topology evidence="1">Single-pass membrane protein</topology>
    </subcellularLocation>
</comment>
<dbReference type="PANTHER" id="PTHR43670">
    <property type="entry name" value="HEAT SHOCK PROTEIN 26"/>
    <property type="match status" value="1"/>
</dbReference>
<keyword evidence="2" id="KW-1003">Cell membrane</keyword>
<feature type="compositionally biased region" description="Polar residues" evidence="6">
    <location>
        <begin position="161"/>
        <end position="170"/>
    </location>
</feature>
<keyword evidence="7" id="KW-1133">Transmembrane helix</keyword>
<proteinExistence type="inferred from homology"/>
<keyword evidence="7" id="KW-0472">Membrane</keyword>
<evidence type="ECO:0000256" key="1">
    <source>
        <dbReference type="ARBA" id="ARBA00004162"/>
    </source>
</evidence>
<dbReference type="InParanoid" id="A0A7J7E017"/>
<organism evidence="9 10">
    <name type="scientific">Tripterygium wilfordii</name>
    <name type="common">Thunder God vine</name>
    <dbReference type="NCBI Taxonomy" id="458696"/>
    <lineage>
        <taxon>Eukaryota</taxon>
        <taxon>Viridiplantae</taxon>
        <taxon>Streptophyta</taxon>
        <taxon>Embryophyta</taxon>
        <taxon>Tracheophyta</taxon>
        <taxon>Spermatophyta</taxon>
        <taxon>Magnoliopsida</taxon>
        <taxon>eudicotyledons</taxon>
        <taxon>Gunneridae</taxon>
        <taxon>Pentapetalae</taxon>
        <taxon>rosids</taxon>
        <taxon>fabids</taxon>
        <taxon>Celastrales</taxon>
        <taxon>Celastraceae</taxon>
        <taxon>Tripterygium</taxon>
    </lineage>
</organism>
<evidence type="ECO:0000313" key="10">
    <source>
        <dbReference type="Proteomes" id="UP000593562"/>
    </source>
</evidence>
<dbReference type="Gene3D" id="2.60.40.790">
    <property type="match status" value="1"/>
</dbReference>
<feature type="region of interest" description="Disordered" evidence="6">
    <location>
        <begin position="1"/>
        <end position="24"/>
    </location>
</feature>
<evidence type="ECO:0000313" key="9">
    <source>
        <dbReference type="EMBL" id="KAF5751666.1"/>
    </source>
</evidence>
<dbReference type="GO" id="GO:0006952">
    <property type="term" value="P:defense response"/>
    <property type="evidence" value="ECO:0007669"/>
    <property type="project" value="UniProtKB-KW"/>
</dbReference>
<comment type="similarity">
    <text evidence="4 5">Belongs to the small heat shock protein (HSP20) family.</text>
</comment>
<dbReference type="AlphaFoldDB" id="A0A7J7E017"/>
<evidence type="ECO:0000256" key="2">
    <source>
        <dbReference type="ARBA" id="ARBA00022475"/>
    </source>
</evidence>
<sequence length="301" mass="33399">MAANQRPVANPAYENFEPSTEWEGEPTADVLNVFLPGFKREQLKVQVTSTNKLRISGERPIGINKWSRFEKELQIPSNCNTNETSAKFERGTLSIKFPKNIAPAAETQKPTAEAPKSQDQLPKQDSKPKPPTEAPIPQNPPQEKPQPPQEKVQPPRESVPKPTNDQTPQAPENKKQEEAVLQEAVSKTSIDKPKTENNVPKKEAEEKKKKKKESPSDHGKKKSSDVDSINRNPAKIDKPSLAQKDKQGLGGLMVEMKKPKKLMNMVVVVLFIVVIVLSAKSAIRSLVKSNTTETSSSDYQA</sequence>
<dbReference type="GO" id="GO:0005886">
    <property type="term" value="C:plasma membrane"/>
    <property type="evidence" value="ECO:0007669"/>
    <property type="project" value="UniProtKB-SubCell"/>
</dbReference>
<dbReference type="OrthoDB" id="1431247at2759"/>
<name>A0A7J7E017_TRIWF</name>
<dbReference type="FunCoup" id="A0A7J7E017">
    <property type="interactions" value="75"/>
</dbReference>
<gene>
    <name evidence="9" type="ORF">HS088_TW02G00682</name>
</gene>
<reference evidence="9 10" key="1">
    <citation type="journal article" date="2020" name="Nat. Commun.">
        <title>Genome of Tripterygium wilfordii and identification of cytochrome P450 involved in triptolide biosynthesis.</title>
        <authorList>
            <person name="Tu L."/>
            <person name="Su P."/>
            <person name="Zhang Z."/>
            <person name="Gao L."/>
            <person name="Wang J."/>
            <person name="Hu T."/>
            <person name="Zhou J."/>
            <person name="Zhang Y."/>
            <person name="Zhao Y."/>
            <person name="Liu Y."/>
            <person name="Song Y."/>
            <person name="Tong Y."/>
            <person name="Lu Y."/>
            <person name="Yang J."/>
            <person name="Xu C."/>
            <person name="Jia M."/>
            <person name="Peters R.J."/>
            <person name="Huang L."/>
            <person name="Gao W."/>
        </authorList>
    </citation>
    <scope>NUCLEOTIDE SEQUENCE [LARGE SCALE GENOMIC DNA]</scope>
    <source>
        <strain evidence="10">cv. XIE 37</strain>
        <tissue evidence="9">Leaf</tissue>
    </source>
</reference>
<evidence type="ECO:0000256" key="7">
    <source>
        <dbReference type="SAM" id="Phobius"/>
    </source>
</evidence>
<dbReference type="GO" id="GO:0034605">
    <property type="term" value="P:cellular response to heat"/>
    <property type="evidence" value="ECO:0007669"/>
    <property type="project" value="TreeGrafter"/>
</dbReference>
<feature type="compositionally biased region" description="Basic and acidic residues" evidence="6">
    <location>
        <begin position="234"/>
        <end position="244"/>
    </location>
</feature>
<evidence type="ECO:0000256" key="4">
    <source>
        <dbReference type="PROSITE-ProRule" id="PRU00285"/>
    </source>
</evidence>
<keyword evidence="10" id="KW-1185">Reference proteome</keyword>
<evidence type="ECO:0000256" key="5">
    <source>
        <dbReference type="RuleBase" id="RU003616"/>
    </source>
</evidence>
<feature type="transmembrane region" description="Helical" evidence="7">
    <location>
        <begin position="262"/>
        <end position="283"/>
    </location>
</feature>
<feature type="compositionally biased region" description="Pro residues" evidence="6">
    <location>
        <begin position="131"/>
        <end position="148"/>
    </location>
</feature>
<dbReference type="Proteomes" id="UP000593562">
    <property type="component" value="Unassembled WGS sequence"/>
</dbReference>
<evidence type="ECO:0000256" key="3">
    <source>
        <dbReference type="ARBA" id="ARBA00022821"/>
    </source>
</evidence>
<evidence type="ECO:0000259" key="8">
    <source>
        <dbReference type="PROSITE" id="PS01031"/>
    </source>
</evidence>
<dbReference type="EMBL" id="JAAARO010000002">
    <property type="protein sequence ID" value="KAF5751666.1"/>
    <property type="molecule type" value="Genomic_DNA"/>
</dbReference>
<keyword evidence="3" id="KW-0611">Plant defense</keyword>
<evidence type="ECO:0000256" key="6">
    <source>
        <dbReference type="SAM" id="MobiDB-lite"/>
    </source>
</evidence>
<dbReference type="PANTHER" id="PTHR43670:SF73">
    <property type="entry name" value="INACTIVE PROTEIN RESTRICTED TEV MOVEMENT 2-LIKE"/>
    <property type="match status" value="1"/>
</dbReference>
<dbReference type="InterPro" id="IPR008978">
    <property type="entry name" value="HSP20-like_chaperone"/>
</dbReference>
<keyword evidence="9" id="KW-0346">Stress response</keyword>
<protein>
    <submittedName>
        <fullName evidence="9">Heat shock family protein</fullName>
    </submittedName>
</protein>